<evidence type="ECO:0000313" key="4">
    <source>
        <dbReference type="Proteomes" id="UP000819052"/>
    </source>
</evidence>
<keyword evidence="2" id="KW-0812">Transmembrane</keyword>
<evidence type="ECO:0000256" key="1">
    <source>
        <dbReference type="SAM" id="MobiDB-lite"/>
    </source>
</evidence>
<gene>
    <name evidence="3" type="ORF">F1609_23675</name>
</gene>
<keyword evidence="4" id="KW-1185">Reference proteome</keyword>
<accession>A0ABX0M7G3</accession>
<dbReference type="InterPro" id="IPR025961">
    <property type="entry name" value="Metal_resist"/>
</dbReference>
<dbReference type="Gene3D" id="1.20.120.1490">
    <property type="match status" value="1"/>
</dbReference>
<reference evidence="3 4" key="1">
    <citation type="submission" date="2019-09" db="EMBL/GenBank/DDBJ databases">
        <title>Taxonomy of Antarctic Massilia spp.: description of Massilia rubra sp. nov., Massilia aquatica sp. nov., Massilia mucilaginosa sp. nov., Massilia frigida sp. nov. isolated from streams, lakes and regoliths.</title>
        <authorList>
            <person name="Holochova P."/>
            <person name="Sedlacek I."/>
            <person name="Kralova S."/>
            <person name="Maslanova I."/>
            <person name="Busse H.-J."/>
            <person name="Stankova E."/>
            <person name="Vrbovska V."/>
            <person name="Kovarovic V."/>
            <person name="Bartak M."/>
            <person name="Svec P."/>
            <person name="Pantucek R."/>
        </authorList>
    </citation>
    <scope>NUCLEOTIDE SEQUENCE [LARGE SCALE GENOMIC DNA]</scope>
    <source>
        <strain evidence="3 4">CCM 8693</strain>
    </source>
</reference>
<evidence type="ECO:0000256" key="2">
    <source>
        <dbReference type="SAM" id="Phobius"/>
    </source>
</evidence>
<protein>
    <submittedName>
        <fullName evidence="3">Periplasmic heavy metal sensor</fullName>
    </submittedName>
</protein>
<dbReference type="EMBL" id="VVIW01000017">
    <property type="protein sequence ID" value="NHZ43151.1"/>
    <property type="molecule type" value="Genomic_DNA"/>
</dbReference>
<feature type="compositionally biased region" description="Basic and acidic residues" evidence="1">
    <location>
        <begin position="18"/>
        <end position="28"/>
    </location>
</feature>
<dbReference type="Proteomes" id="UP000819052">
    <property type="component" value="Unassembled WGS sequence"/>
</dbReference>
<proteinExistence type="predicted"/>
<evidence type="ECO:0000313" key="3">
    <source>
        <dbReference type="EMBL" id="NHZ43151.1"/>
    </source>
</evidence>
<feature type="transmembrane region" description="Helical" evidence="2">
    <location>
        <begin position="39"/>
        <end position="60"/>
    </location>
</feature>
<dbReference type="RefSeq" id="WP_167079135.1">
    <property type="nucleotide sequence ID" value="NZ_VVIW01000017.1"/>
</dbReference>
<name>A0ABX0M7G3_9BURK</name>
<organism evidence="3 4">
    <name type="scientific">Massilia aquatica</name>
    <dbReference type="NCBI Taxonomy" id="2609000"/>
    <lineage>
        <taxon>Bacteria</taxon>
        <taxon>Pseudomonadati</taxon>
        <taxon>Pseudomonadota</taxon>
        <taxon>Betaproteobacteria</taxon>
        <taxon>Burkholderiales</taxon>
        <taxon>Oxalobacteraceae</taxon>
        <taxon>Telluria group</taxon>
        <taxon>Massilia</taxon>
    </lineage>
</organism>
<keyword evidence="2" id="KW-0472">Membrane</keyword>
<comment type="caution">
    <text evidence="3">The sequence shown here is derived from an EMBL/GenBank/DDBJ whole genome shotgun (WGS) entry which is preliminary data.</text>
</comment>
<dbReference type="Pfam" id="PF13801">
    <property type="entry name" value="Metal_resist"/>
    <property type="match status" value="1"/>
</dbReference>
<sequence length="189" mass="20887">MNPNQHGHHHHHHHHHDHDHDHQGDRGHGHGPQRRGRRWLVGAALGLAAGALSLAGASFANEGRGMHGHRAHLATMDPATAGKHIDKMVAHLLSDGTDEQKARVSAIAKAAFADLQPLHRDFKAGHEQAHDLLTAPAIDRVALEQLRVREVERVDQISKRILAAVEDAAEVLTLDQRVRFAAHMKKRMQ</sequence>
<keyword evidence="2" id="KW-1133">Transmembrane helix</keyword>
<feature type="compositionally biased region" description="Basic residues" evidence="1">
    <location>
        <begin position="1"/>
        <end position="17"/>
    </location>
</feature>
<feature type="region of interest" description="Disordered" evidence="1">
    <location>
        <begin position="1"/>
        <end position="35"/>
    </location>
</feature>